<proteinExistence type="predicted"/>
<comment type="caution">
    <text evidence="2">The sequence shown here is derived from an EMBL/GenBank/DDBJ whole genome shotgun (WGS) entry which is preliminary data.</text>
</comment>
<keyword evidence="3" id="KW-1185">Reference proteome</keyword>
<gene>
    <name evidence="2" type="ORF">ACAOBT_LOCUS23126</name>
</gene>
<dbReference type="AlphaFoldDB" id="A0A9P0LIJ4"/>
<organism evidence="2 3">
    <name type="scientific">Acanthoscelides obtectus</name>
    <name type="common">Bean weevil</name>
    <name type="synonym">Bruchus obtectus</name>
    <dbReference type="NCBI Taxonomy" id="200917"/>
    <lineage>
        <taxon>Eukaryota</taxon>
        <taxon>Metazoa</taxon>
        <taxon>Ecdysozoa</taxon>
        <taxon>Arthropoda</taxon>
        <taxon>Hexapoda</taxon>
        <taxon>Insecta</taxon>
        <taxon>Pterygota</taxon>
        <taxon>Neoptera</taxon>
        <taxon>Endopterygota</taxon>
        <taxon>Coleoptera</taxon>
        <taxon>Polyphaga</taxon>
        <taxon>Cucujiformia</taxon>
        <taxon>Chrysomeloidea</taxon>
        <taxon>Chrysomelidae</taxon>
        <taxon>Bruchinae</taxon>
        <taxon>Bruchini</taxon>
        <taxon>Acanthoscelides</taxon>
    </lineage>
</organism>
<dbReference type="InterPro" id="IPR052709">
    <property type="entry name" value="Transposase-MT_Hybrid"/>
</dbReference>
<evidence type="ECO:0000313" key="2">
    <source>
        <dbReference type="EMBL" id="CAH1996265.1"/>
    </source>
</evidence>
<sequence>MATCRLMTNLTLDVHQLSNRRELVLADCRLTIDQLSVSSELSWSSVQRILTDLGMKRVAAKFVPRAPTDNYREHQVETYRTLKPQLESDPNFLSKIITGDETWCYGYDPETKQQSSQWKTPSSPVQRMSSSQVKHQKNADLIFLMSKALSIPSLLCL</sequence>
<evidence type="ECO:0000256" key="1">
    <source>
        <dbReference type="SAM" id="MobiDB-lite"/>
    </source>
</evidence>
<name>A0A9P0LIJ4_ACAOB</name>
<dbReference type="Gene3D" id="3.30.420.10">
    <property type="entry name" value="Ribonuclease H-like superfamily/Ribonuclease H"/>
    <property type="match status" value="1"/>
</dbReference>
<feature type="region of interest" description="Disordered" evidence="1">
    <location>
        <begin position="111"/>
        <end position="131"/>
    </location>
</feature>
<dbReference type="PANTHER" id="PTHR46060">
    <property type="entry name" value="MARINER MOS1 TRANSPOSASE-LIKE PROTEIN"/>
    <property type="match status" value="1"/>
</dbReference>
<dbReference type="Proteomes" id="UP001152888">
    <property type="component" value="Unassembled WGS sequence"/>
</dbReference>
<evidence type="ECO:0008006" key="4">
    <source>
        <dbReference type="Google" id="ProtNLM"/>
    </source>
</evidence>
<dbReference type="OrthoDB" id="6760456at2759"/>
<reference evidence="2" key="1">
    <citation type="submission" date="2022-03" db="EMBL/GenBank/DDBJ databases">
        <authorList>
            <person name="Sayadi A."/>
        </authorList>
    </citation>
    <scope>NUCLEOTIDE SEQUENCE</scope>
</reference>
<dbReference type="GO" id="GO:0003676">
    <property type="term" value="F:nucleic acid binding"/>
    <property type="evidence" value="ECO:0007669"/>
    <property type="project" value="InterPro"/>
</dbReference>
<evidence type="ECO:0000313" key="3">
    <source>
        <dbReference type="Proteomes" id="UP001152888"/>
    </source>
</evidence>
<dbReference type="EMBL" id="CAKOFQ010007256">
    <property type="protein sequence ID" value="CAH1996265.1"/>
    <property type="molecule type" value="Genomic_DNA"/>
</dbReference>
<accession>A0A9P0LIJ4</accession>
<dbReference type="InterPro" id="IPR036397">
    <property type="entry name" value="RNaseH_sf"/>
</dbReference>
<protein>
    <recommendedName>
        <fullName evidence="4">Transposase</fullName>
    </recommendedName>
</protein>
<dbReference type="PANTHER" id="PTHR46060:SF1">
    <property type="entry name" value="MARINER MOS1 TRANSPOSASE-LIKE PROTEIN"/>
    <property type="match status" value="1"/>
</dbReference>
<feature type="compositionally biased region" description="Polar residues" evidence="1">
    <location>
        <begin position="112"/>
        <end position="131"/>
    </location>
</feature>